<reference evidence="2" key="1">
    <citation type="submission" date="2013-07" db="EMBL/GenBank/DDBJ databases">
        <authorList>
            <person name="Geib S."/>
        </authorList>
    </citation>
    <scope>NUCLEOTIDE SEQUENCE</scope>
</reference>
<sequence length="142" mass="15504">MDCSLKWALFITKPTTFVPTLEAANKSAAKIKKIETATATATVASSAAIAIEKTPTQTPKSAPTTQIRERPRIGTTKGESHCPWHLSDISSINKFDAAKGKAITRRTKFAGRVASVTVWGRRRCHECANPVGISSLRRDRRI</sequence>
<reference evidence="2" key="2">
    <citation type="journal article" date="2014" name="BMC Genomics">
        <title>A genomic perspective to assessing quality of mass-reared SIT flies used in Mediterranean fruit fly (Ceratitis capitata) eradication in California.</title>
        <authorList>
            <person name="Calla B."/>
            <person name="Hall B."/>
            <person name="Hou S."/>
            <person name="Geib S.M."/>
        </authorList>
    </citation>
    <scope>NUCLEOTIDE SEQUENCE</scope>
</reference>
<dbReference type="AlphaFoldDB" id="W8ADV2"/>
<feature type="compositionally biased region" description="Polar residues" evidence="1">
    <location>
        <begin position="54"/>
        <end position="66"/>
    </location>
</feature>
<accession>W8ADV2</accession>
<evidence type="ECO:0000313" key="2">
    <source>
        <dbReference type="EMBL" id="JAB86330.1"/>
    </source>
</evidence>
<dbReference type="EMBL" id="GAMC01020225">
    <property type="protein sequence ID" value="JAB86330.1"/>
    <property type="molecule type" value="mRNA"/>
</dbReference>
<feature type="compositionally biased region" description="Basic and acidic residues" evidence="1">
    <location>
        <begin position="67"/>
        <end position="81"/>
    </location>
</feature>
<feature type="region of interest" description="Disordered" evidence="1">
    <location>
        <begin position="52"/>
        <end position="81"/>
    </location>
</feature>
<organism evidence="2">
    <name type="scientific">Ceratitis capitata</name>
    <name type="common">Mediterranean fruit fly</name>
    <name type="synonym">Tephritis capitata</name>
    <dbReference type="NCBI Taxonomy" id="7213"/>
    <lineage>
        <taxon>Eukaryota</taxon>
        <taxon>Metazoa</taxon>
        <taxon>Ecdysozoa</taxon>
        <taxon>Arthropoda</taxon>
        <taxon>Hexapoda</taxon>
        <taxon>Insecta</taxon>
        <taxon>Pterygota</taxon>
        <taxon>Neoptera</taxon>
        <taxon>Endopterygota</taxon>
        <taxon>Diptera</taxon>
        <taxon>Brachycera</taxon>
        <taxon>Muscomorpha</taxon>
        <taxon>Tephritoidea</taxon>
        <taxon>Tephritidae</taxon>
        <taxon>Ceratitis</taxon>
        <taxon>Ceratitis</taxon>
    </lineage>
</organism>
<evidence type="ECO:0000256" key="1">
    <source>
        <dbReference type="SAM" id="MobiDB-lite"/>
    </source>
</evidence>
<dbReference type="EMBL" id="GAMC01020231">
    <property type="protein sequence ID" value="JAB86324.1"/>
    <property type="molecule type" value="mRNA"/>
</dbReference>
<name>W8ADV2_CERCA</name>
<proteinExistence type="evidence at transcript level"/>
<protein>
    <submittedName>
        <fullName evidence="2">Uncharacterized protein</fullName>
    </submittedName>
</protein>
<dbReference type="EMBL" id="GAMC01020228">
    <property type="protein sequence ID" value="JAB86327.1"/>
    <property type="molecule type" value="mRNA"/>
</dbReference>